<dbReference type="InterPro" id="IPR028098">
    <property type="entry name" value="Glyco_trans_4-like_N"/>
</dbReference>
<evidence type="ECO:0000313" key="4">
    <source>
        <dbReference type="Proteomes" id="UP000092584"/>
    </source>
</evidence>
<gene>
    <name evidence="3" type="ORF">LPB3_07145</name>
</gene>
<dbReference type="PANTHER" id="PTHR45947:SF3">
    <property type="entry name" value="SULFOQUINOVOSYL TRANSFERASE SQD2"/>
    <property type="match status" value="1"/>
</dbReference>
<keyword evidence="4" id="KW-1185">Reference proteome</keyword>
<dbReference type="Proteomes" id="UP000092584">
    <property type="component" value="Unassembled WGS sequence"/>
</dbReference>
<evidence type="ECO:0000259" key="1">
    <source>
        <dbReference type="Pfam" id="PF00534"/>
    </source>
</evidence>
<evidence type="ECO:0000313" key="3">
    <source>
        <dbReference type="EMBL" id="OBY64169.1"/>
    </source>
</evidence>
<feature type="domain" description="Glycosyl transferase family 1" evidence="1">
    <location>
        <begin position="230"/>
        <end position="389"/>
    </location>
</feature>
<dbReference type="Gene3D" id="3.40.50.2000">
    <property type="entry name" value="Glycogen Phosphorylase B"/>
    <property type="match status" value="2"/>
</dbReference>
<keyword evidence="3" id="KW-0808">Transferase</keyword>
<dbReference type="STRING" id="1774273.LPB03_05350"/>
<name>A0A1B8TXD6_9FLAO</name>
<dbReference type="Pfam" id="PF13439">
    <property type="entry name" value="Glyco_transf_4"/>
    <property type="match status" value="1"/>
</dbReference>
<dbReference type="OrthoDB" id="9794575at2"/>
<dbReference type="KEGG" id="pob:LPB03_05350"/>
<dbReference type="PANTHER" id="PTHR45947">
    <property type="entry name" value="SULFOQUINOVOSYL TRANSFERASE SQD2"/>
    <property type="match status" value="1"/>
</dbReference>
<protein>
    <submittedName>
        <fullName evidence="3">Glycosyl transferase family 1</fullName>
    </submittedName>
</protein>
<organism evidence="3 4">
    <name type="scientific">Polaribacter vadi</name>
    <dbReference type="NCBI Taxonomy" id="1774273"/>
    <lineage>
        <taxon>Bacteria</taxon>
        <taxon>Pseudomonadati</taxon>
        <taxon>Bacteroidota</taxon>
        <taxon>Flavobacteriia</taxon>
        <taxon>Flavobacteriales</taxon>
        <taxon>Flavobacteriaceae</taxon>
    </lineage>
</organism>
<dbReference type="InterPro" id="IPR050194">
    <property type="entry name" value="Glycosyltransferase_grp1"/>
</dbReference>
<sequence length="421" mass="48556">MKVLILTYYWPPAGGSGVQRWLKFAKYLQNFGIEPIIYTVDNANYPKEDESLVDEIPKGITVLKQPIWEPTDVLFWKQKEHQKKDISNSTNSGFLSFIRGNFFIPDPKVFWVKPSVKYLENYLKDTKVDLLISTGPPHSMHLIADKIQQKTNIKWLADFRDPWSNLYYNKDFKQLNFAINKNKKLETKILKNADCILTVSNSLKAAFVKQAKRVEVITNGFDSEVLHSETTQLDEKFTISYIGLLPKQSNPKLFFKVLNEICNQNSAFKNDLKLNFIGDISDEVKHEIEKNNLVENTNFMGYVSHQEAINFQKKSQVLLLLIPNIDNAHGILTGKLFEYLTANRPILAISPPNKDLKEIIDNTNTGAVLDYNDEKNLKETILDFYHQYKKGSLKVASKNIEQYHRKQLTKELAFVIKSLIS</sequence>
<reference evidence="4" key="1">
    <citation type="submission" date="2016-02" db="EMBL/GenBank/DDBJ databases">
        <authorList>
            <person name="Shin S.-K."/>
            <person name="Yi H."/>
            <person name="Kim E."/>
        </authorList>
    </citation>
    <scope>NUCLEOTIDE SEQUENCE [LARGE SCALE GENOMIC DNA]</scope>
    <source>
        <strain evidence="4">LPB0003</strain>
    </source>
</reference>
<proteinExistence type="predicted"/>
<comment type="caution">
    <text evidence="3">The sequence shown here is derived from an EMBL/GenBank/DDBJ whole genome shotgun (WGS) entry which is preliminary data.</text>
</comment>
<dbReference type="GO" id="GO:0016758">
    <property type="term" value="F:hexosyltransferase activity"/>
    <property type="evidence" value="ECO:0007669"/>
    <property type="project" value="TreeGrafter"/>
</dbReference>
<dbReference type="AlphaFoldDB" id="A0A1B8TXD6"/>
<dbReference type="SUPFAM" id="SSF53756">
    <property type="entry name" value="UDP-Glycosyltransferase/glycogen phosphorylase"/>
    <property type="match status" value="1"/>
</dbReference>
<dbReference type="RefSeq" id="WP_065318919.1">
    <property type="nucleotide sequence ID" value="NZ_CP017477.1"/>
</dbReference>
<dbReference type="Pfam" id="PF00534">
    <property type="entry name" value="Glycos_transf_1"/>
    <property type="match status" value="1"/>
</dbReference>
<dbReference type="InterPro" id="IPR001296">
    <property type="entry name" value="Glyco_trans_1"/>
</dbReference>
<accession>A0A1B8TXD6</accession>
<feature type="domain" description="Glycosyltransferase subfamily 4-like N-terminal" evidence="2">
    <location>
        <begin position="100"/>
        <end position="224"/>
    </location>
</feature>
<evidence type="ECO:0000259" key="2">
    <source>
        <dbReference type="Pfam" id="PF13439"/>
    </source>
</evidence>
<dbReference type="EMBL" id="LSFM01000022">
    <property type="protein sequence ID" value="OBY64169.1"/>
    <property type="molecule type" value="Genomic_DNA"/>
</dbReference>
<dbReference type="CDD" id="cd03794">
    <property type="entry name" value="GT4_WbuB-like"/>
    <property type="match status" value="1"/>
</dbReference>